<evidence type="ECO:0000313" key="3">
    <source>
        <dbReference type="Proteomes" id="UP000287651"/>
    </source>
</evidence>
<dbReference type="AlphaFoldDB" id="A0A426XDR0"/>
<feature type="region of interest" description="Disordered" evidence="1">
    <location>
        <begin position="119"/>
        <end position="152"/>
    </location>
</feature>
<feature type="compositionally biased region" description="Basic residues" evidence="1">
    <location>
        <begin position="93"/>
        <end position="105"/>
    </location>
</feature>
<dbReference type="Proteomes" id="UP000287651">
    <property type="component" value="Unassembled WGS sequence"/>
</dbReference>
<protein>
    <submittedName>
        <fullName evidence="2">Uncharacterized protein</fullName>
    </submittedName>
</protein>
<organism evidence="2 3">
    <name type="scientific">Ensete ventricosum</name>
    <name type="common">Abyssinian banana</name>
    <name type="synonym">Musa ensete</name>
    <dbReference type="NCBI Taxonomy" id="4639"/>
    <lineage>
        <taxon>Eukaryota</taxon>
        <taxon>Viridiplantae</taxon>
        <taxon>Streptophyta</taxon>
        <taxon>Embryophyta</taxon>
        <taxon>Tracheophyta</taxon>
        <taxon>Spermatophyta</taxon>
        <taxon>Magnoliopsida</taxon>
        <taxon>Liliopsida</taxon>
        <taxon>Zingiberales</taxon>
        <taxon>Musaceae</taxon>
        <taxon>Ensete</taxon>
    </lineage>
</organism>
<sequence>MNAQTTTRTGWVRNASLRLPPTDSSRARARGELPPLHADLSPWWAHHVMFRARAATSPASQPCKRVERRKRRRRCLRQSPASSQIVLAQKTTTKTKAKAKEGRHHGSFLVVTGGFEKKAGQARSVTNKRGKKRRRKTRFRPVSISTSRVIDR</sequence>
<evidence type="ECO:0000313" key="2">
    <source>
        <dbReference type="EMBL" id="RRT37603.1"/>
    </source>
</evidence>
<comment type="caution">
    <text evidence="2">The sequence shown here is derived from an EMBL/GenBank/DDBJ whole genome shotgun (WGS) entry which is preliminary data.</text>
</comment>
<reference evidence="2 3" key="1">
    <citation type="journal article" date="2014" name="Agronomy (Basel)">
        <title>A Draft Genome Sequence for Ensete ventricosum, the Drought-Tolerant Tree Against Hunger.</title>
        <authorList>
            <person name="Harrison J."/>
            <person name="Moore K.A."/>
            <person name="Paszkiewicz K."/>
            <person name="Jones T."/>
            <person name="Grant M."/>
            <person name="Ambacheew D."/>
            <person name="Muzemil S."/>
            <person name="Studholme D.J."/>
        </authorList>
    </citation>
    <scope>NUCLEOTIDE SEQUENCE [LARGE SCALE GENOMIC DNA]</scope>
</reference>
<feature type="compositionally biased region" description="Basic residues" evidence="1">
    <location>
        <begin position="66"/>
        <end position="76"/>
    </location>
</feature>
<name>A0A426XDR0_ENSVE</name>
<gene>
    <name evidence="2" type="ORF">B296_00052368</name>
</gene>
<evidence type="ECO:0000256" key="1">
    <source>
        <dbReference type="SAM" id="MobiDB-lite"/>
    </source>
</evidence>
<proteinExistence type="predicted"/>
<accession>A0A426XDR0</accession>
<feature type="compositionally biased region" description="Polar residues" evidence="1">
    <location>
        <begin position="143"/>
        <end position="152"/>
    </location>
</feature>
<feature type="compositionally biased region" description="Basic residues" evidence="1">
    <location>
        <begin position="126"/>
        <end position="139"/>
    </location>
</feature>
<feature type="region of interest" description="Disordered" evidence="1">
    <location>
        <begin position="56"/>
        <end position="105"/>
    </location>
</feature>
<dbReference type="EMBL" id="AMZH03022094">
    <property type="protein sequence ID" value="RRT37603.1"/>
    <property type="molecule type" value="Genomic_DNA"/>
</dbReference>